<comment type="function">
    <text evidence="10">Catalyzes the transfer of an acyl group from acyl-phosphate (acyl-PO(4)) to glycerol-3-phosphate (G3P) to form lysophosphatidic acid (LPA). This enzyme utilizes acyl-phosphate as fatty acyl donor, but not acyl-CoA or acyl-ACP.</text>
</comment>
<evidence type="ECO:0000256" key="10">
    <source>
        <dbReference type="HAMAP-Rule" id="MF_01043"/>
    </source>
</evidence>
<comment type="subunit">
    <text evidence="10">Probably interacts with PlsX.</text>
</comment>
<sequence length="215" mass="22735">MTLSIAPAALLAYLLGSIPTAVWYGRAFFKIDIREHGSGNAGATNTFRVLGKRAGTVVMLVDVLKGFAAASLVHILSALGTLSVDEVLGCQLMFGFLAVLGHLFPVFAQFRGGKGVATLLGMALAIKPDVAALCIGVWLLVVIASQYVSLGSILAALAFPVLLLLRISGQPENPLLIAFGFVIFLVVVITHKKNIGRLLQGNESRTVLIKLKKAK</sequence>
<reference evidence="12" key="1">
    <citation type="submission" date="2019-09" db="EMBL/GenBank/DDBJ databases">
        <authorList>
            <person name="Jung D.-H."/>
        </authorList>
    </citation>
    <scope>NUCLEOTIDE SEQUENCE [LARGE SCALE GENOMIC DNA]</scope>
    <source>
        <strain evidence="12">JA-25</strain>
    </source>
</reference>
<comment type="similarity">
    <text evidence="10">Belongs to the PlsY family.</text>
</comment>
<evidence type="ECO:0000256" key="4">
    <source>
        <dbReference type="ARBA" id="ARBA00022692"/>
    </source>
</evidence>
<dbReference type="GO" id="GO:0004366">
    <property type="term" value="F:glycerol-3-phosphate O-acyltransferase activity"/>
    <property type="evidence" value="ECO:0007669"/>
    <property type="project" value="UniProtKB-EC"/>
</dbReference>
<feature type="transmembrane region" description="Helical" evidence="10">
    <location>
        <begin position="6"/>
        <end position="24"/>
    </location>
</feature>
<keyword evidence="6 10" id="KW-0443">Lipid metabolism</keyword>
<gene>
    <name evidence="10 11" type="primary">plsY</name>
    <name evidence="11" type="ORF">F7231_17555</name>
</gene>
<feature type="transmembrane region" description="Helical" evidence="10">
    <location>
        <begin position="92"/>
        <end position="110"/>
    </location>
</feature>
<keyword evidence="11" id="KW-0012">Acyltransferase</keyword>
<protein>
    <recommendedName>
        <fullName evidence="10">Glycerol-3-phosphate acyltransferase</fullName>
    </recommendedName>
    <alternativeName>
        <fullName evidence="10">Acyl-PO4 G3P acyltransferase</fullName>
    </alternativeName>
    <alternativeName>
        <fullName evidence="10">Acyl-phosphate--glycerol-3-phosphate acyltransferase</fullName>
    </alternativeName>
    <alternativeName>
        <fullName evidence="10">G3P acyltransferase</fullName>
        <shortName evidence="10">GPAT</shortName>
        <ecNumber evidence="10">2.3.1.275</ecNumber>
    </alternativeName>
    <alternativeName>
        <fullName evidence="10">Lysophosphatidic acid synthase</fullName>
        <shortName evidence="10">LPA synthase</shortName>
    </alternativeName>
</protein>
<feature type="transmembrane region" description="Helical" evidence="10">
    <location>
        <begin position="130"/>
        <end position="163"/>
    </location>
</feature>
<dbReference type="SMART" id="SM01207">
    <property type="entry name" value="G3P_acyltransf"/>
    <property type="match status" value="1"/>
</dbReference>
<feature type="transmembrane region" description="Helical" evidence="10">
    <location>
        <begin position="57"/>
        <end position="80"/>
    </location>
</feature>
<dbReference type="NCBIfam" id="TIGR00023">
    <property type="entry name" value="glycerol-3-phosphate 1-O-acyltransferase PlsY"/>
    <property type="match status" value="1"/>
</dbReference>
<evidence type="ECO:0000256" key="8">
    <source>
        <dbReference type="ARBA" id="ARBA00023209"/>
    </source>
</evidence>
<feature type="transmembrane region" description="Helical" evidence="10">
    <location>
        <begin position="175"/>
        <end position="191"/>
    </location>
</feature>
<keyword evidence="3 10" id="KW-0808">Transferase</keyword>
<dbReference type="EC" id="2.3.1.275" evidence="10"/>
<evidence type="ECO:0000256" key="6">
    <source>
        <dbReference type="ARBA" id="ARBA00023098"/>
    </source>
</evidence>
<evidence type="ECO:0000256" key="9">
    <source>
        <dbReference type="ARBA" id="ARBA00023264"/>
    </source>
</evidence>
<dbReference type="HAMAP" id="MF_01043">
    <property type="entry name" value="PlsY"/>
    <property type="match status" value="1"/>
</dbReference>
<reference evidence="12" key="2">
    <citation type="submission" date="2023-07" db="EMBL/GenBank/DDBJ databases">
        <authorList>
            <person name="Jung D.-H."/>
        </authorList>
    </citation>
    <scope>NUCLEOTIDE SEQUENCE [LARGE SCALE GENOMIC DNA]</scope>
    <source>
        <strain evidence="12">JA-25</strain>
    </source>
</reference>
<dbReference type="RefSeq" id="WP_085411832.1">
    <property type="nucleotide sequence ID" value="NZ_WAEL01000006.1"/>
</dbReference>
<evidence type="ECO:0000256" key="5">
    <source>
        <dbReference type="ARBA" id="ARBA00022989"/>
    </source>
</evidence>
<proteinExistence type="inferred from homology"/>
<keyword evidence="5 10" id="KW-1133">Transmembrane helix</keyword>
<name>A0ABX0QIU4_9BACT</name>
<dbReference type="PANTHER" id="PTHR30309">
    <property type="entry name" value="INNER MEMBRANE PROTEIN YGIH"/>
    <property type="match status" value="1"/>
</dbReference>
<evidence type="ECO:0000256" key="3">
    <source>
        <dbReference type="ARBA" id="ARBA00022679"/>
    </source>
</evidence>
<dbReference type="Pfam" id="PF02660">
    <property type="entry name" value="G3P_acyltransf"/>
    <property type="match status" value="1"/>
</dbReference>
<comment type="pathway">
    <text evidence="10">Lipid metabolism; phospholipid metabolism.</text>
</comment>
<keyword evidence="7 10" id="KW-0472">Membrane</keyword>
<dbReference type="EMBL" id="WAEL01000006">
    <property type="protein sequence ID" value="NID11982.1"/>
    <property type="molecule type" value="Genomic_DNA"/>
</dbReference>
<evidence type="ECO:0000256" key="1">
    <source>
        <dbReference type="ARBA" id="ARBA00022475"/>
    </source>
</evidence>
<comment type="subcellular location">
    <subcellularLocation>
        <location evidence="10">Cell membrane</location>
        <topology evidence="10">Multi-pass membrane protein</topology>
    </subcellularLocation>
</comment>
<evidence type="ECO:0000256" key="7">
    <source>
        <dbReference type="ARBA" id="ARBA00023136"/>
    </source>
</evidence>
<keyword evidence="1 10" id="KW-1003">Cell membrane</keyword>
<keyword evidence="9 10" id="KW-1208">Phospholipid metabolism</keyword>
<keyword evidence="2 10" id="KW-0444">Lipid biosynthesis</keyword>
<evidence type="ECO:0000313" key="12">
    <source>
        <dbReference type="Proteomes" id="UP000606008"/>
    </source>
</evidence>
<organism evidence="11 12">
    <name type="scientific">Fibrivirga algicola</name>
    <dbReference type="NCBI Taxonomy" id="2950420"/>
    <lineage>
        <taxon>Bacteria</taxon>
        <taxon>Pseudomonadati</taxon>
        <taxon>Bacteroidota</taxon>
        <taxon>Cytophagia</taxon>
        <taxon>Cytophagales</taxon>
        <taxon>Spirosomataceae</taxon>
        <taxon>Fibrivirga</taxon>
    </lineage>
</organism>
<dbReference type="Proteomes" id="UP000606008">
    <property type="component" value="Unassembled WGS sequence"/>
</dbReference>
<evidence type="ECO:0000256" key="2">
    <source>
        <dbReference type="ARBA" id="ARBA00022516"/>
    </source>
</evidence>
<evidence type="ECO:0000313" key="11">
    <source>
        <dbReference type="EMBL" id="NID11982.1"/>
    </source>
</evidence>
<keyword evidence="8 10" id="KW-0594">Phospholipid biosynthesis</keyword>
<keyword evidence="4 10" id="KW-0812">Transmembrane</keyword>
<dbReference type="InterPro" id="IPR003811">
    <property type="entry name" value="G3P_acylTferase_PlsY"/>
</dbReference>
<comment type="catalytic activity">
    <reaction evidence="10">
        <text>an acyl phosphate + sn-glycerol 3-phosphate = a 1-acyl-sn-glycero-3-phosphate + phosphate</text>
        <dbReference type="Rhea" id="RHEA:34075"/>
        <dbReference type="ChEBI" id="CHEBI:43474"/>
        <dbReference type="ChEBI" id="CHEBI:57597"/>
        <dbReference type="ChEBI" id="CHEBI:57970"/>
        <dbReference type="ChEBI" id="CHEBI:59918"/>
        <dbReference type="EC" id="2.3.1.275"/>
    </reaction>
</comment>
<dbReference type="PANTHER" id="PTHR30309:SF0">
    <property type="entry name" value="GLYCEROL-3-PHOSPHATE ACYLTRANSFERASE-RELATED"/>
    <property type="match status" value="1"/>
</dbReference>
<keyword evidence="12" id="KW-1185">Reference proteome</keyword>
<comment type="caution">
    <text evidence="11">The sequence shown here is derived from an EMBL/GenBank/DDBJ whole genome shotgun (WGS) entry which is preliminary data.</text>
</comment>
<accession>A0ABX0QIU4</accession>